<keyword evidence="3" id="KW-1003">Cell membrane</keyword>
<keyword evidence="10" id="KW-1185">Reference proteome</keyword>
<keyword evidence="6 7" id="KW-0472">Membrane</keyword>
<dbReference type="PROSITE" id="PS50928">
    <property type="entry name" value="ABC_TM1"/>
    <property type="match status" value="1"/>
</dbReference>
<accession>A0A7X0RQG9</accession>
<feature type="transmembrane region" description="Helical" evidence="7">
    <location>
        <begin position="150"/>
        <end position="170"/>
    </location>
</feature>
<dbReference type="PANTHER" id="PTHR43744:SF9">
    <property type="entry name" value="POLYGALACTURONAN_RHAMNOGALACTURONAN TRANSPORT SYSTEM PERMEASE PROTEIN YTCP"/>
    <property type="match status" value="1"/>
</dbReference>
<evidence type="ECO:0000256" key="7">
    <source>
        <dbReference type="RuleBase" id="RU363032"/>
    </source>
</evidence>
<keyword evidence="5 7" id="KW-1133">Transmembrane helix</keyword>
<evidence type="ECO:0000256" key="4">
    <source>
        <dbReference type="ARBA" id="ARBA00022692"/>
    </source>
</evidence>
<proteinExistence type="inferred from homology"/>
<evidence type="ECO:0000256" key="1">
    <source>
        <dbReference type="ARBA" id="ARBA00004651"/>
    </source>
</evidence>
<comment type="similarity">
    <text evidence="7">Belongs to the binding-protein-dependent transport system permease family.</text>
</comment>
<reference evidence="9 10" key="1">
    <citation type="submission" date="2020-08" db="EMBL/GenBank/DDBJ databases">
        <title>Cohnella phylogeny.</title>
        <authorList>
            <person name="Dunlap C."/>
        </authorList>
    </citation>
    <scope>NUCLEOTIDE SEQUENCE [LARGE SCALE GENOMIC DNA]</scope>
    <source>
        <strain evidence="9 10">DSM 28246</strain>
    </source>
</reference>
<protein>
    <submittedName>
        <fullName evidence="9">Carbohydrate ABC transporter permease</fullName>
    </submittedName>
</protein>
<feature type="domain" description="ABC transmembrane type-1" evidence="8">
    <location>
        <begin position="83"/>
        <end position="288"/>
    </location>
</feature>
<comment type="caution">
    <text evidence="9">The sequence shown here is derived from an EMBL/GenBank/DDBJ whole genome shotgun (WGS) entry which is preliminary data.</text>
</comment>
<name>A0A7X0RQG9_9BACL</name>
<sequence>MVTKSTEQRNRSLDNNPFWANALIYLVLTALSLITLLPMVNVLAFSFSEARAIYDNPLMLLPHDFTTAAYTYIFSTPALLKAFGITVYVTITGTLLNLLFTVTGAYGLSKTHIPGHRFLLWWTIVPMLFGAGLIPFYLLLKELHLINSLWAMILPGLVAPFNLILMRNFFWSIPDELEECVKIDGATEWTALTRIILPLSKPAIATIALFYAVGHWNDYFNGLFFLTDNGKWPLQVLLRSIIIDMSALNMRGTNLGQDVTKVILTPENIKSATIVFSIVPILVVYPFLQRYFVKGIMMGAVKG</sequence>
<evidence type="ECO:0000256" key="6">
    <source>
        <dbReference type="ARBA" id="ARBA00023136"/>
    </source>
</evidence>
<gene>
    <name evidence="9" type="ORF">H7C19_13965</name>
</gene>
<feature type="transmembrane region" description="Helical" evidence="7">
    <location>
        <begin position="191"/>
        <end position="213"/>
    </location>
</feature>
<dbReference type="PANTHER" id="PTHR43744">
    <property type="entry name" value="ABC TRANSPORTER PERMEASE PROTEIN MG189-RELATED-RELATED"/>
    <property type="match status" value="1"/>
</dbReference>
<dbReference type="Proteomes" id="UP000547209">
    <property type="component" value="Unassembled WGS sequence"/>
</dbReference>
<evidence type="ECO:0000313" key="10">
    <source>
        <dbReference type="Proteomes" id="UP000547209"/>
    </source>
</evidence>
<organism evidence="9 10">
    <name type="scientific">Cohnella nanjingensis</name>
    <dbReference type="NCBI Taxonomy" id="1387779"/>
    <lineage>
        <taxon>Bacteria</taxon>
        <taxon>Bacillati</taxon>
        <taxon>Bacillota</taxon>
        <taxon>Bacilli</taxon>
        <taxon>Bacillales</taxon>
        <taxon>Paenibacillaceae</taxon>
        <taxon>Cohnella</taxon>
    </lineage>
</organism>
<evidence type="ECO:0000259" key="8">
    <source>
        <dbReference type="PROSITE" id="PS50928"/>
    </source>
</evidence>
<dbReference type="Pfam" id="PF00528">
    <property type="entry name" value="BPD_transp_1"/>
    <property type="match status" value="1"/>
</dbReference>
<dbReference type="CDD" id="cd06261">
    <property type="entry name" value="TM_PBP2"/>
    <property type="match status" value="1"/>
</dbReference>
<evidence type="ECO:0000313" key="9">
    <source>
        <dbReference type="EMBL" id="MBB6671793.1"/>
    </source>
</evidence>
<dbReference type="EMBL" id="JACJVP010000024">
    <property type="protein sequence ID" value="MBB6671793.1"/>
    <property type="molecule type" value="Genomic_DNA"/>
</dbReference>
<evidence type="ECO:0000256" key="5">
    <source>
        <dbReference type="ARBA" id="ARBA00022989"/>
    </source>
</evidence>
<feature type="transmembrane region" description="Helical" evidence="7">
    <location>
        <begin position="85"/>
        <end position="106"/>
    </location>
</feature>
<dbReference type="GO" id="GO:0005886">
    <property type="term" value="C:plasma membrane"/>
    <property type="evidence" value="ECO:0007669"/>
    <property type="project" value="UniProtKB-SubCell"/>
</dbReference>
<dbReference type="Gene3D" id="1.10.3720.10">
    <property type="entry name" value="MetI-like"/>
    <property type="match status" value="1"/>
</dbReference>
<dbReference type="AlphaFoldDB" id="A0A7X0RQG9"/>
<dbReference type="GO" id="GO:0055085">
    <property type="term" value="P:transmembrane transport"/>
    <property type="evidence" value="ECO:0007669"/>
    <property type="project" value="InterPro"/>
</dbReference>
<evidence type="ECO:0000256" key="3">
    <source>
        <dbReference type="ARBA" id="ARBA00022475"/>
    </source>
</evidence>
<feature type="transmembrane region" description="Helical" evidence="7">
    <location>
        <begin position="269"/>
        <end position="288"/>
    </location>
</feature>
<keyword evidence="2 7" id="KW-0813">Transport</keyword>
<evidence type="ECO:0000256" key="2">
    <source>
        <dbReference type="ARBA" id="ARBA00022448"/>
    </source>
</evidence>
<feature type="transmembrane region" description="Helical" evidence="7">
    <location>
        <begin position="22"/>
        <end position="46"/>
    </location>
</feature>
<comment type="subcellular location">
    <subcellularLocation>
        <location evidence="1 7">Cell membrane</location>
        <topology evidence="1 7">Multi-pass membrane protein</topology>
    </subcellularLocation>
</comment>
<keyword evidence="4 7" id="KW-0812">Transmembrane</keyword>
<feature type="transmembrane region" description="Helical" evidence="7">
    <location>
        <begin position="118"/>
        <end position="138"/>
    </location>
</feature>
<dbReference type="InterPro" id="IPR035906">
    <property type="entry name" value="MetI-like_sf"/>
</dbReference>
<dbReference type="SUPFAM" id="SSF161098">
    <property type="entry name" value="MetI-like"/>
    <property type="match status" value="1"/>
</dbReference>
<dbReference type="InterPro" id="IPR000515">
    <property type="entry name" value="MetI-like"/>
</dbReference>